<organism evidence="2 3">
    <name type="scientific">Leucocoprinus leucothites</name>
    <dbReference type="NCBI Taxonomy" id="201217"/>
    <lineage>
        <taxon>Eukaryota</taxon>
        <taxon>Fungi</taxon>
        <taxon>Dikarya</taxon>
        <taxon>Basidiomycota</taxon>
        <taxon>Agaricomycotina</taxon>
        <taxon>Agaricomycetes</taxon>
        <taxon>Agaricomycetidae</taxon>
        <taxon>Agaricales</taxon>
        <taxon>Agaricineae</taxon>
        <taxon>Agaricaceae</taxon>
        <taxon>Leucocoprinus</taxon>
    </lineage>
</organism>
<dbReference type="Gene3D" id="2.80.10.50">
    <property type="match status" value="1"/>
</dbReference>
<dbReference type="OrthoDB" id="5271368at2759"/>
<name>A0A8H5CTV9_9AGAR</name>
<reference evidence="2 3" key="1">
    <citation type="journal article" date="2020" name="ISME J.">
        <title>Uncovering the hidden diversity of litter-decomposition mechanisms in mushroom-forming fungi.</title>
        <authorList>
            <person name="Floudas D."/>
            <person name="Bentzer J."/>
            <person name="Ahren D."/>
            <person name="Johansson T."/>
            <person name="Persson P."/>
            <person name="Tunlid A."/>
        </authorList>
    </citation>
    <scope>NUCLEOTIDE SEQUENCE [LARGE SCALE GENOMIC DNA]</scope>
    <source>
        <strain evidence="2 3">CBS 146.42</strain>
    </source>
</reference>
<dbReference type="AlphaFoldDB" id="A0A8H5CTV9"/>
<keyword evidence="3" id="KW-1185">Reference proteome</keyword>
<comment type="caution">
    <text evidence="2">The sequence shown here is derived from an EMBL/GenBank/DDBJ whole genome shotgun (WGS) entry which is preliminary data.</text>
</comment>
<proteinExistence type="predicted"/>
<dbReference type="Proteomes" id="UP000559027">
    <property type="component" value="Unassembled WGS sequence"/>
</dbReference>
<accession>A0A8H5CTV9</accession>
<protein>
    <recommendedName>
        <fullName evidence="1">CCL2-like lectin domain-containing protein</fullName>
    </recommendedName>
</protein>
<dbReference type="EMBL" id="JAACJO010000023">
    <property type="protein sequence ID" value="KAF5347775.1"/>
    <property type="molecule type" value="Genomic_DNA"/>
</dbReference>
<evidence type="ECO:0000313" key="3">
    <source>
        <dbReference type="Proteomes" id="UP000559027"/>
    </source>
</evidence>
<gene>
    <name evidence="2" type="ORF">D9756_010313</name>
</gene>
<dbReference type="Pfam" id="PF21595">
    <property type="entry name" value="CCL2-like"/>
    <property type="match status" value="1"/>
</dbReference>
<dbReference type="InterPro" id="IPR048746">
    <property type="entry name" value="CCL2-like_lectin"/>
</dbReference>
<dbReference type="CDD" id="cd23715">
    <property type="entry name" value="beta-trefoil_Ricin_CCL2"/>
    <property type="match status" value="1"/>
</dbReference>
<evidence type="ECO:0000259" key="1">
    <source>
        <dbReference type="Pfam" id="PF21595"/>
    </source>
</evidence>
<feature type="domain" description="CCL2-like lectin" evidence="1">
    <location>
        <begin position="9"/>
        <end position="131"/>
    </location>
</feature>
<evidence type="ECO:0000313" key="2">
    <source>
        <dbReference type="EMBL" id="KAF5347775.1"/>
    </source>
</evidence>
<sequence>MSDKMPAPGVYYIVNRVLSPTGEKLAMTFEGKGELAKAMPLTNSAAQRWIIGKFDAKTQSVSPADSPSLQAGWGKGVIILPAGNYVWTIRKEDDGYTIQDGGVTVYWGLDHAKEGESISIGAGTGGEKQRWVLESHA</sequence>